<name>A0ABQ5QBE3_9BACT</name>
<dbReference type="Pfam" id="PF13302">
    <property type="entry name" value="Acetyltransf_3"/>
    <property type="match status" value="1"/>
</dbReference>
<keyword evidence="3" id="KW-1185">Reference proteome</keyword>
<dbReference type="InterPro" id="IPR016181">
    <property type="entry name" value="Acyl_CoA_acyltransferase"/>
</dbReference>
<evidence type="ECO:0000313" key="2">
    <source>
        <dbReference type="EMBL" id="GLH71993.1"/>
    </source>
</evidence>
<dbReference type="InterPro" id="IPR000182">
    <property type="entry name" value="GNAT_dom"/>
</dbReference>
<dbReference type="InterPro" id="IPR051531">
    <property type="entry name" value="N-acetyltransferase"/>
</dbReference>
<protein>
    <submittedName>
        <fullName evidence="2">N-acetyltransferase</fullName>
    </submittedName>
</protein>
<sequence length="169" mass="18660">MTLIQTKRLTIRLLALEDAPFILRLLNEPSFIENIGDKDVRTLAQAENYLSQGPLTSYAAHGHGLWMVQHRTTGNPMGMCGLIKRDTLPELDLGYALVPEFWGLGYGREAAAACLDWGRNTLGLEGILAIVSPGNAASTRLLESLDFRFTGRKEMAPGNEVLVYRRSLS</sequence>
<dbReference type="RefSeq" id="WP_285569847.1">
    <property type="nucleotide sequence ID" value="NZ_BSDE01000001.1"/>
</dbReference>
<proteinExistence type="predicted"/>
<dbReference type="EMBL" id="BSDE01000001">
    <property type="protein sequence ID" value="GLH71993.1"/>
    <property type="molecule type" value="Genomic_DNA"/>
</dbReference>
<dbReference type="Proteomes" id="UP001165069">
    <property type="component" value="Unassembled WGS sequence"/>
</dbReference>
<feature type="domain" description="N-acetyltransferase" evidence="1">
    <location>
        <begin position="9"/>
        <end position="169"/>
    </location>
</feature>
<accession>A0ABQ5QBE3</accession>
<dbReference type="PROSITE" id="PS51186">
    <property type="entry name" value="GNAT"/>
    <property type="match status" value="1"/>
</dbReference>
<reference evidence="2 3" key="1">
    <citation type="journal article" date="2023" name="Antonie Van Leeuwenhoek">
        <title>Mesoterricola silvestris gen. nov., sp. nov., Mesoterricola sediminis sp. nov., Geothrix oryzae sp. nov., Geothrix edaphica sp. nov., Geothrix rubra sp. nov., and Geothrix limicola sp. nov., six novel members of Acidobacteriota isolated from soils.</title>
        <authorList>
            <person name="Itoh H."/>
            <person name="Sugisawa Y."/>
            <person name="Mise K."/>
            <person name="Xu Z."/>
            <person name="Kuniyasu M."/>
            <person name="Ushijima N."/>
            <person name="Kawano K."/>
            <person name="Kobayashi E."/>
            <person name="Shiratori Y."/>
            <person name="Masuda Y."/>
            <person name="Senoo K."/>
        </authorList>
    </citation>
    <scope>NUCLEOTIDE SEQUENCE [LARGE SCALE GENOMIC DNA]</scope>
    <source>
        <strain evidence="2 3">Red804</strain>
    </source>
</reference>
<dbReference type="Gene3D" id="3.40.630.30">
    <property type="match status" value="1"/>
</dbReference>
<dbReference type="PANTHER" id="PTHR43792:SF1">
    <property type="entry name" value="N-ACETYLTRANSFERASE DOMAIN-CONTAINING PROTEIN"/>
    <property type="match status" value="1"/>
</dbReference>
<evidence type="ECO:0000313" key="3">
    <source>
        <dbReference type="Proteomes" id="UP001165069"/>
    </source>
</evidence>
<organism evidence="2 3">
    <name type="scientific">Geothrix limicola</name>
    <dbReference type="NCBI Taxonomy" id="2927978"/>
    <lineage>
        <taxon>Bacteria</taxon>
        <taxon>Pseudomonadati</taxon>
        <taxon>Acidobacteriota</taxon>
        <taxon>Holophagae</taxon>
        <taxon>Holophagales</taxon>
        <taxon>Holophagaceae</taxon>
        <taxon>Geothrix</taxon>
    </lineage>
</organism>
<gene>
    <name evidence="2" type="ORF">GETHLI_04950</name>
</gene>
<dbReference type="PANTHER" id="PTHR43792">
    <property type="entry name" value="GNAT FAMILY, PUTATIVE (AFU_ORTHOLOGUE AFUA_3G00765)-RELATED-RELATED"/>
    <property type="match status" value="1"/>
</dbReference>
<dbReference type="SUPFAM" id="SSF55729">
    <property type="entry name" value="Acyl-CoA N-acyltransferases (Nat)"/>
    <property type="match status" value="1"/>
</dbReference>
<evidence type="ECO:0000259" key="1">
    <source>
        <dbReference type="PROSITE" id="PS51186"/>
    </source>
</evidence>
<comment type="caution">
    <text evidence="2">The sequence shown here is derived from an EMBL/GenBank/DDBJ whole genome shotgun (WGS) entry which is preliminary data.</text>
</comment>